<dbReference type="RefSeq" id="WP_139716673.1">
    <property type="nucleotide sequence ID" value="NZ_CP040871.1"/>
</dbReference>
<keyword evidence="3" id="KW-1185">Reference proteome</keyword>
<reference evidence="2 3" key="1">
    <citation type="submission" date="2019-06" db="EMBL/GenBank/DDBJ databases">
        <title>Thermomonas aquatica sp. nov., isolated from an industrial wastewater treatment plant.</title>
        <authorList>
            <person name="Jeon J.H."/>
            <person name="Park D.-S."/>
        </authorList>
    </citation>
    <scope>NUCLEOTIDE SEQUENCE [LARGE SCALE GENOMIC DNA]</scope>
    <source>
        <strain evidence="2 3">SY21</strain>
    </source>
</reference>
<evidence type="ECO:0000313" key="3">
    <source>
        <dbReference type="Proteomes" id="UP000308149"/>
    </source>
</evidence>
<dbReference type="Proteomes" id="UP000308149">
    <property type="component" value="Chromosome"/>
</dbReference>
<dbReference type="OrthoDB" id="195620at2"/>
<sequence length="185" mass="20713">MNLKTLALPLALALAVAGCASGSGKDMLAADAPRALPASGPVSVQWNDPATFAELRYSRNRWDAERGSWLTDLAQYLRKRAETQLPAGERLELTITDVDRAGDYEPWHGVQHQDVRIIRDIYPPRMTLQVRHFDASGALVSEGERKLSDMAFLIGPTPLNDSDPLRYEKRMIDSWLRRELDTAAR</sequence>
<proteinExistence type="predicted"/>
<evidence type="ECO:0000256" key="1">
    <source>
        <dbReference type="SAM" id="SignalP"/>
    </source>
</evidence>
<evidence type="ECO:0000313" key="2">
    <source>
        <dbReference type="EMBL" id="QDA57622.1"/>
    </source>
</evidence>
<keyword evidence="1" id="KW-0732">Signal</keyword>
<name>A0A5B7ZUY5_9GAMM</name>
<dbReference type="Pfam" id="PF11454">
    <property type="entry name" value="DUF3016"/>
    <property type="match status" value="1"/>
</dbReference>
<dbReference type="EMBL" id="CP040871">
    <property type="protein sequence ID" value="QDA57622.1"/>
    <property type="molecule type" value="Genomic_DNA"/>
</dbReference>
<gene>
    <name evidence="2" type="ORF">FHQ07_10045</name>
</gene>
<feature type="chain" id="PRO_5022722115" evidence="1">
    <location>
        <begin position="23"/>
        <end position="185"/>
    </location>
</feature>
<organism evidence="2 3">
    <name type="scientific">Thermomonas aquatica</name>
    <dbReference type="NCBI Taxonomy" id="2202149"/>
    <lineage>
        <taxon>Bacteria</taxon>
        <taxon>Pseudomonadati</taxon>
        <taxon>Pseudomonadota</taxon>
        <taxon>Gammaproteobacteria</taxon>
        <taxon>Lysobacterales</taxon>
        <taxon>Lysobacteraceae</taxon>
        <taxon>Thermomonas</taxon>
    </lineage>
</organism>
<dbReference type="PROSITE" id="PS51257">
    <property type="entry name" value="PROKAR_LIPOPROTEIN"/>
    <property type="match status" value="1"/>
</dbReference>
<dbReference type="AlphaFoldDB" id="A0A5B7ZUY5"/>
<dbReference type="InterPro" id="IPR021557">
    <property type="entry name" value="DUF3016"/>
</dbReference>
<feature type="signal peptide" evidence="1">
    <location>
        <begin position="1"/>
        <end position="22"/>
    </location>
</feature>
<dbReference type="KEGG" id="thes:FHQ07_10045"/>
<protein>
    <submittedName>
        <fullName evidence="2">DUF3016 domain-containing protein</fullName>
    </submittedName>
</protein>
<accession>A0A5B7ZUY5</accession>